<dbReference type="AlphaFoldDB" id="A0A6H1NWQ7"/>
<dbReference type="EMBL" id="CP051128">
    <property type="protein sequence ID" value="QIZ05706.1"/>
    <property type="molecule type" value="Genomic_DNA"/>
</dbReference>
<feature type="domain" description="Deacetylase PdaC" evidence="3">
    <location>
        <begin position="103"/>
        <end position="178"/>
    </location>
</feature>
<gene>
    <name evidence="4" type="ORF">HFZ78_02220</name>
</gene>
<keyword evidence="2" id="KW-0732">Signal</keyword>
<evidence type="ECO:0000259" key="3">
    <source>
        <dbReference type="Pfam" id="PF13739"/>
    </source>
</evidence>
<feature type="compositionally biased region" description="Low complexity" evidence="1">
    <location>
        <begin position="78"/>
        <end position="91"/>
    </location>
</feature>
<feature type="region of interest" description="Disordered" evidence="1">
    <location>
        <begin position="25"/>
        <end position="93"/>
    </location>
</feature>
<dbReference type="PROSITE" id="PS51257">
    <property type="entry name" value="PROKAR_LIPOPROTEIN"/>
    <property type="match status" value="1"/>
</dbReference>
<dbReference type="Pfam" id="PF13739">
    <property type="entry name" value="PdaC"/>
    <property type="match status" value="1"/>
</dbReference>
<feature type="compositionally biased region" description="Basic and acidic residues" evidence="1">
    <location>
        <begin position="49"/>
        <end position="68"/>
    </location>
</feature>
<reference evidence="4 5" key="2">
    <citation type="submission" date="2020-04" db="EMBL/GenBank/DDBJ databases">
        <authorList>
            <person name="Fomenkov A."/>
            <person name="Anton B.P."/>
            <person name="Roberts R.J."/>
        </authorList>
    </citation>
    <scope>NUCLEOTIDE SEQUENCE [LARGE SCALE GENOMIC DNA]</scope>
    <source>
        <strain evidence="4 5">S2</strain>
    </source>
</reference>
<feature type="chain" id="PRO_5026121315" evidence="2">
    <location>
        <begin position="25"/>
        <end position="301"/>
    </location>
</feature>
<feature type="signal peptide" evidence="2">
    <location>
        <begin position="1"/>
        <end position="24"/>
    </location>
</feature>
<accession>A0A6H1NWQ7</accession>
<dbReference type="Proteomes" id="UP000501868">
    <property type="component" value="Chromosome"/>
</dbReference>
<protein>
    <submittedName>
        <fullName evidence="4">DUF4163 domain-containing protein</fullName>
    </submittedName>
</protein>
<dbReference type="Gene3D" id="3.30.565.40">
    <property type="entry name" value="Fervidobacterium nodosum Rt17-B1 like"/>
    <property type="match status" value="1"/>
</dbReference>
<dbReference type="InterPro" id="IPR025303">
    <property type="entry name" value="PdaC"/>
</dbReference>
<proteinExistence type="predicted"/>
<name>A0A6H1NWQ7_PRIMG</name>
<evidence type="ECO:0000313" key="4">
    <source>
        <dbReference type="EMBL" id="QIZ05706.1"/>
    </source>
</evidence>
<organism evidence="4 5">
    <name type="scientific">Priestia megaterium</name>
    <name type="common">Bacillus megaterium</name>
    <dbReference type="NCBI Taxonomy" id="1404"/>
    <lineage>
        <taxon>Bacteria</taxon>
        <taxon>Bacillati</taxon>
        <taxon>Bacillota</taxon>
        <taxon>Bacilli</taxon>
        <taxon>Bacillales</taxon>
        <taxon>Bacillaceae</taxon>
        <taxon>Priestia</taxon>
    </lineage>
</organism>
<sequence length="301" mass="33301">MGKKNLIIMLLIFLLLVLTSCGQGDNPKTSVDPQPEPATENPNGQPADKPTDKPDAKPDDTEKPDTKPGVKPAEQPDNSSSPNNPSPSSNPYEIKKATYTENNIKINYPQLTKSSDHPKEKTINQLIKNEAIKVLNYYRPEVQDLTLEINYEIKSKSPSLLSIQYTGVGYMNGAAHPNNHYYTTNIDIETGTILQLKDMINIDENFVGNIKQNAKSMKPEHHGILNSIQPSDLLNMLTNADSLDNIGTENQSDTFSYFTSDSLGISIPVSHAEGDHAEFEITYQAIAQNIHSLLLLSLLQQ</sequence>
<evidence type="ECO:0000256" key="2">
    <source>
        <dbReference type="SAM" id="SignalP"/>
    </source>
</evidence>
<reference evidence="4 5" key="1">
    <citation type="submission" date="2020-04" db="EMBL/GenBank/DDBJ databases">
        <title>Genome-Wide Identification of 5-Methylcytosine Sites in Bacterial Genomes By High-Throughput Sequencing of MspJI Restriction Fragments.</title>
        <authorList>
            <person name="Wu V."/>
        </authorList>
    </citation>
    <scope>NUCLEOTIDE SEQUENCE [LARGE SCALE GENOMIC DNA]</scope>
    <source>
        <strain evidence="4 5">S2</strain>
    </source>
</reference>
<evidence type="ECO:0000256" key="1">
    <source>
        <dbReference type="SAM" id="MobiDB-lite"/>
    </source>
</evidence>
<evidence type="ECO:0000313" key="5">
    <source>
        <dbReference type="Proteomes" id="UP000501868"/>
    </source>
</evidence>